<dbReference type="Proteomes" id="UP000228900">
    <property type="component" value="Unassembled WGS sequence"/>
</dbReference>
<evidence type="ECO:0000313" key="2">
    <source>
        <dbReference type="Proteomes" id="UP000228900"/>
    </source>
</evidence>
<dbReference type="AlphaFoldDB" id="A0A2M6WNC2"/>
<proteinExistence type="predicted"/>
<name>A0A2M6WNC2_9BACT</name>
<gene>
    <name evidence="1" type="ORF">COT98_04340</name>
</gene>
<protein>
    <submittedName>
        <fullName evidence="1">Uncharacterized protein</fullName>
    </submittedName>
</protein>
<organism evidence="1 2">
    <name type="scientific">Candidatus Falkowbacteria bacterium CG10_big_fil_rev_8_21_14_0_10_39_9</name>
    <dbReference type="NCBI Taxonomy" id="1974566"/>
    <lineage>
        <taxon>Bacteria</taxon>
        <taxon>Candidatus Falkowiibacteriota</taxon>
    </lineage>
</organism>
<sequence>MENNEKAIEALKKIEKIIDEVRDLFPTIKKEVKISVKKYDNPLQILKRVNGIIVNYDESNAQRKLESLLKFLGIISQKEN</sequence>
<comment type="caution">
    <text evidence="1">The sequence shown here is derived from an EMBL/GenBank/DDBJ whole genome shotgun (WGS) entry which is preliminary data.</text>
</comment>
<accession>A0A2M6WNC2</accession>
<reference evidence="2" key="1">
    <citation type="submission" date="2017-09" db="EMBL/GenBank/DDBJ databases">
        <title>Depth-based differentiation of microbial function through sediment-hosted aquifers and enrichment of novel symbionts in the deep terrestrial subsurface.</title>
        <authorList>
            <person name="Probst A.J."/>
            <person name="Ladd B."/>
            <person name="Jarett J.K."/>
            <person name="Geller-Mcgrath D.E."/>
            <person name="Sieber C.M.K."/>
            <person name="Emerson J.B."/>
            <person name="Anantharaman K."/>
            <person name="Thomas B.C."/>
            <person name="Malmstrom R."/>
            <person name="Stieglmeier M."/>
            <person name="Klingl A."/>
            <person name="Woyke T."/>
            <person name="Ryan C.M."/>
            <person name="Banfield J.F."/>
        </authorList>
    </citation>
    <scope>NUCLEOTIDE SEQUENCE [LARGE SCALE GENOMIC DNA]</scope>
</reference>
<evidence type="ECO:0000313" key="1">
    <source>
        <dbReference type="EMBL" id="PIT94311.1"/>
    </source>
</evidence>
<dbReference type="EMBL" id="PFAQ01000058">
    <property type="protein sequence ID" value="PIT94311.1"/>
    <property type="molecule type" value="Genomic_DNA"/>
</dbReference>